<dbReference type="EMBL" id="JACVVD010000001">
    <property type="protein sequence ID" value="MBD0379197.1"/>
    <property type="molecule type" value="Genomic_DNA"/>
</dbReference>
<organism evidence="7 8">
    <name type="scientific">Paenibacillus sedimenti</name>
    <dbReference type="NCBI Taxonomy" id="2770274"/>
    <lineage>
        <taxon>Bacteria</taxon>
        <taxon>Bacillati</taxon>
        <taxon>Bacillota</taxon>
        <taxon>Bacilli</taxon>
        <taxon>Bacillales</taxon>
        <taxon>Paenibacillaceae</taxon>
        <taxon>Paenibacillus</taxon>
    </lineage>
</organism>
<dbReference type="PANTHER" id="PTHR33823:SF4">
    <property type="entry name" value="GENERAL STRESS PROTEIN 16O"/>
    <property type="match status" value="1"/>
</dbReference>
<dbReference type="AlphaFoldDB" id="A0A926QIC7"/>
<dbReference type="Gene3D" id="1.20.120.910">
    <property type="entry name" value="DksA, coiled-coil domain"/>
    <property type="match status" value="1"/>
</dbReference>
<dbReference type="Proteomes" id="UP000650466">
    <property type="component" value="Unassembled WGS sequence"/>
</dbReference>
<proteinExistence type="predicted"/>
<evidence type="ECO:0000313" key="7">
    <source>
        <dbReference type="EMBL" id="MBD0379197.1"/>
    </source>
</evidence>
<evidence type="ECO:0000256" key="4">
    <source>
        <dbReference type="PROSITE-ProRule" id="PRU00510"/>
    </source>
</evidence>
<evidence type="ECO:0000259" key="6">
    <source>
        <dbReference type="Pfam" id="PF01258"/>
    </source>
</evidence>
<evidence type="ECO:0000256" key="1">
    <source>
        <dbReference type="ARBA" id="ARBA00022723"/>
    </source>
</evidence>
<feature type="compositionally biased region" description="Basic and acidic residues" evidence="5">
    <location>
        <begin position="123"/>
        <end position="135"/>
    </location>
</feature>
<dbReference type="NCBIfam" id="TIGR02890">
    <property type="entry name" value="bacill_yteA"/>
    <property type="match status" value="1"/>
</dbReference>
<dbReference type="Pfam" id="PF01258">
    <property type="entry name" value="zf-dskA_traR"/>
    <property type="match status" value="1"/>
</dbReference>
<keyword evidence="3" id="KW-0862">Zinc</keyword>
<sequence>MNHLTEQQIRELNLQLLEEKLDLERRVDANDNFGLSNSFVDTTGELSMYDNHPGDIATEIYEREKDISLNEHAEFHLRQVNEALTFMEKGEYGVCVFCKSPIPFERLQAIPTTLYCLEHVPDPNESERRPKEESFLHPPFGRTSMDEHDNETEFDGEDAWQIVESWGTSNSPAFAEDPNVGDYNEMYIEADEHEGFVESFESFVATDMYGDHVTIVRSKAYRDYLHNGEGDPLLVPEDSYDLEDD</sequence>
<dbReference type="InterPro" id="IPR000962">
    <property type="entry name" value="Znf_DskA_TraR"/>
</dbReference>
<gene>
    <name evidence="7" type="ORF">ICC18_03530</name>
</gene>
<comment type="caution">
    <text evidence="7">The sequence shown here is derived from an EMBL/GenBank/DDBJ whole genome shotgun (WGS) entry which is preliminary data.</text>
</comment>
<keyword evidence="2" id="KW-0863">Zinc-finger</keyword>
<accession>A0A926QIC7</accession>
<evidence type="ECO:0000256" key="2">
    <source>
        <dbReference type="ARBA" id="ARBA00022771"/>
    </source>
</evidence>
<dbReference type="InterPro" id="IPR014240">
    <property type="entry name" value="YteA"/>
</dbReference>
<dbReference type="PANTHER" id="PTHR33823">
    <property type="entry name" value="RNA POLYMERASE-BINDING TRANSCRIPTION FACTOR DKSA-RELATED"/>
    <property type="match status" value="1"/>
</dbReference>
<evidence type="ECO:0000313" key="8">
    <source>
        <dbReference type="Proteomes" id="UP000650466"/>
    </source>
</evidence>
<protein>
    <submittedName>
        <fullName evidence="7">TraR/DksA C4-type zinc finger protein</fullName>
    </submittedName>
</protein>
<feature type="region of interest" description="Disordered" evidence="5">
    <location>
        <begin position="123"/>
        <end position="151"/>
    </location>
</feature>
<feature type="domain" description="Zinc finger DksA/TraR C4-type" evidence="6">
    <location>
        <begin position="90"/>
        <end position="118"/>
    </location>
</feature>
<keyword evidence="8" id="KW-1185">Reference proteome</keyword>
<keyword evidence="1" id="KW-0479">Metal-binding</keyword>
<evidence type="ECO:0000256" key="5">
    <source>
        <dbReference type="SAM" id="MobiDB-lite"/>
    </source>
</evidence>
<dbReference type="RefSeq" id="WP_188172975.1">
    <property type="nucleotide sequence ID" value="NZ_JACVVD010000001.1"/>
</dbReference>
<name>A0A926QIC7_9BACL</name>
<evidence type="ECO:0000256" key="3">
    <source>
        <dbReference type="ARBA" id="ARBA00022833"/>
    </source>
</evidence>
<dbReference type="SUPFAM" id="SSF57716">
    <property type="entry name" value="Glucocorticoid receptor-like (DNA-binding domain)"/>
    <property type="match status" value="1"/>
</dbReference>
<feature type="zinc finger region" description="dksA C4-type" evidence="4">
    <location>
        <begin position="95"/>
        <end position="119"/>
    </location>
</feature>
<dbReference type="SUPFAM" id="SSF109635">
    <property type="entry name" value="DnaK suppressor protein DksA, alpha-hairpin domain"/>
    <property type="match status" value="1"/>
</dbReference>
<dbReference type="PROSITE" id="PS51128">
    <property type="entry name" value="ZF_DKSA_2"/>
    <property type="match status" value="1"/>
</dbReference>
<dbReference type="GO" id="GO:0008270">
    <property type="term" value="F:zinc ion binding"/>
    <property type="evidence" value="ECO:0007669"/>
    <property type="project" value="UniProtKB-KW"/>
</dbReference>
<dbReference type="InterPro" id="IPR037187">
    <property type="entry name" value="DnaK_N"/>
</dbReference>
<reference evidence="7" key="1">
    <citation type="submission" date="2020-09" db="EMBL/GenBank/DDBJ databases">
        <title>Draft Genome Sequence of Paenibacillus sp. WST5.</title>
        <authorList>
            <person name="Bao Z."/>
        </authorList>
    </citation>
    <scope>NUCLEOTIDE SEQUENCE</scope>
    <source>
        <strain evidence="7">WST5</strain>
    </source>
</reference>